<dbReference type="NCBIfam" id="TIGR02887">
    <property type="entry name" value="spore_ger_x_C"/>
    <property type="match status" value="1"/>
</dbReference>
<keyword evidence="4 8" id="KW-0732">Signal</keyword>
<evidence type="ECO:0000256" key="7">
    <source>
        <dbReference type="ARBA" id="ARBA00023288"/>
    </source>
</evidence>
<dbReference type="Gene3D" id="3.30.300.210">
    <property type="entry name" value="Nutrient germinant receptor protein C, domain 3"/>
    <property type="match status" value="1"/>
</dbReference>
<evidence type="ECO:0000256" key="3">
    <source>
        <dbReference type="ARBA" id="ARBA00022544"/>
    </source>
</evidence>
<reference evidence="11 12" key="1">
    <citation type="submission" date="2020-02" db="EMBL/GenBank/DDBJ databases">
        <authorList>
            <person name="Gao J."/>
            <person name="Sun J."/>
        </authorList>
    </citation>
    <scope>NUCLEOTIDE SEQUENCE [LARGE SCALE GENOMIC DNA]</scope>
    <source>
        <strain evidence="11 12">7124</strain>
    </source>
</reference>
<feature type="chain" id="PRO_5038458031" evidence="8">
    <location>
        <begin position="20"/>
        <end position="400"/>
    </location>
</feature>
<evidence type="ECO:0000259" key="9">
    <source>
        <dbReference type="Pfam" id="PF05504"/>
    </source>
</evidence>
<keyword evidence="6" id="KW-0564">Palmitate</keyword>
<accession>A0A6M1PGS5</accession>
<dbReference type="InterPro" id="IPR046953">
    <property type="entry name" value="Spore_GerAC-like_C"/>
</dbReference>
<proteinExistence type="inferred from homology"/>
<evidence type="ECO:0000313" key="12">
    <source>
        <dbReference type="Proteomes" id="UP000480151"/>
    </source>
</evidence>
<dbReference type="PROSITE" id="PS51257">
    <property type="entry name" value="PROKAR_LIPOPROTEIN"/>
    <property type="match status" value="1"/>
</dbReference>
<comment type="similarity">
    <text evidence="2">Belongs to the GerABKC lipoprotein family.</text>
</comment>
<dbReference type="RefSeq" id="WP_025335801.1">
    <property type="nucleotide sequence ID" value="NZ_JAAKGU010000001.1"/>
</dbReference>
<dbReference type="Pfam" id="PF25198">
    <property type="entry name" value="Spore_GerAC_N"/>
    <property type="match status" value="1"/>
</dbReference>
<dbReference type="PANTHER" id="PTHR35789">
    <property type="entry name" value="SPORE GERMINATION PROTEIN B3"/>
    <property type="match status" value="1"/>
</dbReference>
<dbReference type="InterPro" id="IPR008844">
    <property type="entry name" value="Spore_GerAC-like"/>
</dbReference>
<evidence type="ECO:0000256" key="2">
    <source>
        <dbReference type="ARBA" id="ARBA00007886"/>
    </source>
</evidence>
<evidence type="ECO:0000256" key="5">
    <source>
        <dbReference type="ARBA" id="ARBA00023136"/>
    </source>
</evidence>
<keyword evidence="5" id="KW-0472">Membrane</keyword>
<dbReference type="Proteomes" id="UP000480151">
    <property type="component" value="Unassembled WGS sequence"/>
</dbReference>
<dbReference type="Gene3D" id="6.20.190.10">
    <property type="entry name" value="Nutrient germinant receptor protein C, domain 1"/>
    <property type="match status" value="1"/>
</dbReference>
<feature type="signal peptide" evidence="8">
    <location>
        <begin position="1"/>
        <end position="19"/>
    </location>
</feature>
<keyword evidence="3" id="KW-0309">Germination</keyword>
<comment type="caution">
    <text evidence="11">The sequence shown here is derived from an EMBL/GenBank/DDBJ whole genome shotgun (WGS) entry which is preliminary data.</text>
</comment>
<keyword evidence="7" id="KW-0449">Lipoprotein</keyword>
<evidence type="ECO:0000256" key="4">
    <source>
        <dbReference type="ARBA" id="ARBA00022729"/>
    </source>
</evidence>
<dbReference type="PANTHER" id="PTHR35789:SF1">
    <property type="entry name" value="SPORE GERMINATION PROTEIN B3"/>
    <property type="match status" value="1"/>
</dbReference>
<dbReference type="GO" id="GO:0016020">
    <property type="term" value="C:membrane"/>
    <property type="evidence" value="ECO:0007669"/>
    <property type="project" value="UniProtKB-SubCell"/>
</dbReference>
<name>A0A6M1PGS5_9BACL</name>
<keyword evidence="12" id="KW-1185">Reference proteome</keyword>
<feature type="domain" description="Spore germination protein N-terminal" evidence="10">
    <location>
        <begin position="24"/>
        <end position="196"/>
    </location>
</feature>
<organism evidence="11 12">
    <name type="scientific">Paenibacillus apii</name>
    <dbReference type="NCBI Taxonomy" id="1850370"/>
    <lineage>
        <taxon>Bacteria</taxon>
        <taxon>Bacillati</taxon>
        <taxon>Bacillota</taxon>
        <taxon>Bacilli</taxon>
        <taxon>Bacillales</taxon>
        <taxon>Paenibacillaceae</taxon>
        <taxon>Paenibacillus</taxon>
    </lineage>
</organism>
<gene>
    <name evidence="11" type="ORF">G5B47_04670</name>
</gene>
<dbReference type="EMBL" id="JAAKGU010000001">
    <property type="protein sequence ID" value="NGM81704.1"/>
    <property type="molecule type" value="Genomic_DNA"/>
</dbReference>
<comment type="subcellular location">
    <subcellularLocation>
        <location evidence="1">Membrane</location>
        <topology evidence="1">Lipid-anchor</topology>
    </subcellularLocation>
</comment>
<feature type="domain" description="Spore germination GerAC-like C-terminal" evidence="9">
    <location>
        <begin position="226"/>
        <end position="390"/>
    </location>
</feature>
<evidence type="ECO:0000256" key="8">
    <source>
        <dbReference type="SAM" id="SignalP"/>
    </source>
</evidence>
<evidence type="ECO:0000256" key="6">
    <source>
        <dbReference type="ARBA" id="ARBA00023139"/>
    </source>
</evidence>
<dbReference type="GO" id="GO:0009847">
    <property type="term" value="P:spore germination"/>
    <property type="evidence" value="ECO:0007669"/>
    <property type="project" value="InterPro"/>
</dbReference>
<evidence type="ECO:0000256" key="1">
    <source>
        <dbReference type="ARBA" id="ARBA00004635"/>
    </source>
</evidence>
<protein>
    <submittedName>
        <fullName evidence="11">Ger(X)C family spore germination protein</fullName>
    </submittedName>
</protein>
<evidence type="ECO:0000313" key="11">
    <source>
        <dbReference type="EMBL" id="NGM81704.1"/>
    </source>
</evidence>
<dbReference type="InterPro" id="IPR038501">
    <property type="entry name" value="Spore_GerAC_C_sf"/>
</dbReference>
<dbReference type="AlphaFoldDB" id="A0A6M1PGS5"/>
<dbReference type="Pfam" id="PF05504">
    <property type="entry name" value="Spore_GerAC"/>
    <property type="match status" value="1"/>
</dbReference>
<dbReference type="InterPro" id="IPR057336">
    <property type="entry name" value="GerAC_N"/>
</dbReference>
<evidence type="ECO:0000259" key="10">
    <source>
        <dbReference type="Pfam" id="PF25198"/>
    </source>
</evidence>
<sequence>MKAKWICCLVILSGLPLLLTSCWNSRELNELAIVSGIGIDKLPGKEEYRVTFQLVNPSATSSSTGPGKEQSTIAVYSANDNTLFGAMRKASRKVSRQLFFAHTQLVILGESMAESGIDHVFDIFERSHELRLNSAVLISRDTDAASMMKQLQRAETIPSIGIAKKNKNSSHLWGENRYVNVKELISGFTGEGGMTISGIRLIGDKEEGKKKSDLEQTESSANIVMSGLGVLKDGKLVGWLDGSEARGTLWLLDKIDETTLNIDSEEKKESTAVNIFTSETKVKVDVRDGVPVFHVHILEEGTVIETKDTLELSNREVIRKLEDNLKKITKEEVTQAFQAAQRMNTDVFNFGNELKRVDSDGWKSVGKDWDHAFAKGELDIHVEAFIRNTGMRLNPFLSSE</sequence>